<evidence type="ECO:0000256" key="1">
    <source>
        <dbReference type="SAM" id="Phobius"/>
    </source>
</evidence>
<accession>A0A420II98</accession>
<reference evidence="3 4" key="1">
    <citation type="journal article" date="2018" name="BMC Genomics">
        <title>Comparative genome analyses reveal sequence features reflecting distinct modes of host-adaptation between dicot and monocot powdery mildew.</title>
        <authorList>
            <person name="Wu Y."/>
            <person name="Ma X."/>
            <person name="Pan Z."/>
            <person name="Kale S.D."/>
            <person name="Song Y."/>
            <person name="King H."/>
            <person name="Zhang Q."/>
            <person name="Presley C."/>
            <person name="Deng X."/>
            <person name="Wei C.I."/>
            <person name="Xiao S."/>
        </authorList>
    </citation>
    <scope>NUCLEOTIDE SEQUENCE [LARGE SCALE GENOMIC DNA]</scope>
    <source>
        <strain evidence="3">UMSG1</strain>
    </source>
</reference>
<dbReference type="PANTHER" id="PTHR47260">
    <property type="entry name" value="UPF0644 PROTEIN PB2B4.06"/>
    <property type="match status" value="1"/>
</dbReference>
<keyword evidence="1" id="KW-0812">Transmembrane</keyword>
<gene>
    <name evidence="3" type="ORF">GcM1_240039</name>
</gene>
<sequence>MIMAYIEWLCYRGLFRKTAFKKKRIDAFTLPIIIRRSLTTEIVPTKSRLATYTSQFRRVTGLLTFGIFFSGAGFVFATLPAFKIANEFLNPPTDDETLSLFIPEDDETRRIEEFINNHSLTREMRSRSEYSESRPYFRIPKSHRTNNLTAGILTGPDMLVVPPLCWIDSDGNSLVSILYLGKNLCGYPDLVHGGLLATILDESLARCCFTALPNKVGMTANLNINYRKPAPAGTCVVIRAKVNKVVGRKAWVEGCVQTLPIAHEEPVVLAEASGLFIEPRKAAVNYGQSISSLAEKETQVQIETTQIQIVEDKENRESQ</sequence>
<proteinExistence type="predicted"/>
<comment type="caution">
    <text evidence="3">The sequence shown here is derived from an EMBL/GenBank/DDBJ whole genome shotgun (WGS) entry which is preliminary data.</text>
</comment>
<organism evidence="3 4">
    <name type="scientific">Golovinomyces cichoracearum</name>
    <dbReference type="NCBI Taxonomy" id="62708"/>
    <lineage>
        <taxon>Eukaryota</taxon>
        <taxon>Fungi</taxon>
        <taxon>Dikarya</taxon>
        <taxon>Ascomycota</taxon>
        <taxon>Pezizomycotina</taxon>
        <taxon>Leotiomycetes</taxon>
        <taxon>Erysiphales</taxon>
        <taxon>Erysiphaceae</taxon>
        <taxon>Golovinomyces</taxon>
    </lineage>
</organism>
<dbReference type="CDD" id="cd03443">
    <property type="entry name" value="PaaI_thioesterase"/>
    <property type="match status" value="1"/>
</dbReference>
<dbReference type="InterPro" id="IPR006683">
    <property type="entry name" value="Thioestr_dom"/>
</dbReference>
<keyword evidence="1" id="KW-0472">Membrane</keyword>
<keyword evidence="1" id="KW-1133">Transmembrane helix</keyword>
<protein>
    <submittedName>
        <fullName evidence="3">Uncharacterized protein, mitochondrial</fullName>
    </submittedName>
</protein>
<feature type="transmembrane region" description="Helical" evidence="1">
    <location>
        <begin position="62"/>
        <end position="82"/>
    </location>
</feature>
<dbReference type="Proteomes" id="UP000285326">
    <property type="component" value="Unassembled WGS sequence"/>
</dbReference>
<name>A0A420II98_9PEZI</name>
<feature type="domain" description="Thioesterase" evidence="2">
    <location>
        <begin position="191"/>
        <end position="253"/>
    </location>
</feature>
<dbReference type="PANTHER" id="PTHR47260:SF7">
    <property type="entry name" value="THIOESTERASE FAMILY PROTEIN (AFU_ORTHOLOGUE AFUA_1G10800)"/>
    <property type="match status" value="1"/>
</dbReference>
<dbReference type="InterPro" id="IPR029069">
    <property type="entry name" value="HotDog_dom_sf"/>
</dbReference>
<evidence type="ECO:0000313" key="3">
    <source>
        <dbReference type="EMBL" id="RKF74233.1"/>
    </source>
</evidence>
<dbReference type="Gene3D" id="3.10.129.10">
    <property type="entry name" value="Hotdog Thioesterase"/>
    <property type="match status" value="1"/>
</dbReference>
<dbReference type="InterPro" id="IPR052061">
    <property type="entry name" value="PTE-AB_protein"/>
</dbReference>
<evidence type="ECO:0000313" key="4">
    <source>
        <dbReference type="Proteomes" id="UP000285326"/>
    </source>
</evidence>
<dbReference type="AlphaFoldDB" id="A0A420II98"/>
<dbReference type="SUPFAM" id="SSF54637">
    <property type="entry name" value="Thioesterase/thiol ester dehydrase-isomerase"/>
    <property type="match status" value="1"/>
</dbReference>
<evidence type="ECO:0000259" key="2">
    <source>
        <dbReference type="Pfam" id="PF03061"/>
    </source>
</evidence>
<dbReference type="Pfam" id="PF03061">
    <property type="entry name" value="4HBT"/>
    <property type="match status" value="1"/>
</dbReference>
<dbReference type="EMBL" id="MCBS01024065">
    <property type="protein sequence ID" value="RKF74233.1"/>
    <property type="molecule type" value="Genomic_DNA"/>
</dbReference>